<dbReference type="GO" id="GO:0008270">
    <property type="term" value="F:zinc ion binding"/>
    <property type="evidence" value="ECO:0007669"/>
    <property type="project" value="InterPro"/>
</dbReference>
<dbReference type="PANTHER" id="PTHR28570">
    <property type="entry name" value="ASPARTYL AMINOPEPTIDASE"/>
    <property type="match status" value="1"/>
</dbReference>
<dbReference type="PRINTS" id="PR00932">
    <property type="entry name" value="AMINO1PTASE"/>
</dbReference>
<keyword evidence="5" id="KW-1185">Reference proteome</keyword>
<dbReference type="PANTHER" id="PTHR28570:SF3">
    <property type="entry name" value="ASPARTYL AMINOPEPTIDASE"/>
    <property type="match status" value="1"/>
</dbReference>
<dbReference type="GO" id="GO:0006508">
    <property type="term" value="P:proteolysis"/>
    <property type="evidence" value="ECO:0007669"/>
    <property type="project" value="UniProtKB-KW"/>
</dbReference>
<keyword evidence="3" id="KW-0862">Zinc</keyword>
<name>A0A3P6PGP1_ANISI</name>
<keyword evidence="3" id="KW-0645">Protease</keyword>
<accession>A0A3P6PGP1</accession>
<dbReference type="GO" id="GO:0008237">
    <property type="term" value="F:metallopeptidase activity"/>
    <property type="evidence" value="ECO:0007669"/>
    <property type="project" value="UniProtKB-KW"/>
</dbReference>
<dbReference type="SUPFAM" id="SSF53187">
    <property type="entry name" value="Zn-dependent exopeptidases"/>
    <property type="match status" value="1"/>
</dbReference>
<dbReference type="InterPro" id="IPR001948">
    <property type="entry name" value="Peptidase_M18"/>
</dbReference>
<evidence type="ECO:0000256" key="3">
    <source>
        <dbReference type="RuleBase" id="RU004386"/>
    </source>
</evidence>
<sequence length="266" mass="28910">MLSMVAKEAGCAPEELIDVDLYVYDHQPAALGGVYEEFISSQRLDNLVGTFSVIRALIESVSEQHGVAELSADPNIRFVACYDNEECGSESAQGAKTHFTEWVLRRLCACGGGGGESVASRNGTEFEEAIGKSFMISADQAHASHPNYKEKHEDQHRPRFHGGVVVKVNTNQRYATTSRTHAILKQIAHLAECPLQKFVVRNDMPCGSTVGPFLSSNLGVQTIDVGCAMLAMHSIREFTCTSSIAQAVSLFTAFYKHLPAVLGSLQ</sequence>
<evidence type="ECO:0000313" key="5">
    <source>
        <dbReference type="Proteomes" id="UP000267096"/>
    </source>
</evidence>
<keyword evidence="3" id="KW-0479">Metal-binding</keyword>
<dbReference type="GO" id="GO:0004177">
    <property type="term" value="F:aminopeptidase activity"/>
    <property type="evidence" value="ECO:0007669"/>
    <property type="project" value="UniProtKB-KW"/>
</dbReference>
<dbReference type="EMBL" id="UYRR01003324">
    <property type="protein sequence ID" value="VDK19994.1"/>
    <property type="molecule type" value="Genomic_DNA"/>
</dbReference>
<evidence type="ECO:0000256" key="2">
    <source>
        <dbReference type="ARBA" id="ARBA00011965"/>
    </source>
</evidence>
<dbReference type="OrthoDB" id="9880441at2759"/>
<keyword evidence="3" id="KW-0482">Metalloprotease</keyword>
<evidence type="ECO:0000313" key="4">
    <source>
        <dbReference type="EMBL" id="VDK19994.1"/>
    </source>
</evidence>
<organism evidence="4 5">
    <name type="scientific">Anisakis simplex</name>
    <name type="common">Herring worm</name>
    <dbReference type="NCBI Taxonomy" id="6269"/>
    <lineage>
        <taxon>Eukaryota</taxon>
        <taxon>Metazoa</taxon>
        <taxon>Ecdysozoa</taxon>
        <taxon>Nematoda</taxon>
        <taxon>Chromadorea</taxon>
        <taxon>Rhabditida</taxon>
        <taxon>Spirurina</taxon>
        <taxon>Ascaridomorpha</taxon>
        <taxon>Ascaridoidea</taxon>
        <taxon>Anisakidae</taxon>
        <taxon>Anisakis</taxon>
        <taxon>Anisakis simplex complex</taxon>
    </lineage>
</organism>
<dbReference type="Gene3D" id="3.40.630.10">
    <property type="entry name" value="Zn peptidases"/>
    <property type="match status" value="1"/>
</dbReference>
<comment type="similarity">
    <text evidence="3">Belongs to the peptidase M18 family.</text>
</comment>
<evidence type="ECO:0000256" key="1">
    <source>
        <dbReference type="ARBA" id="ARBA00001335"/>
    </source>
</evidence>
<reference evidence="4 5" key="1">
    <citation type="submission" date="2018-11" db="EMBL/GenBank/DDBJ databases">
        <authorList>
            <consortium name="Pathogen Informatics"/>
        </authorList>
    </citation>
    <scope>NUCLEOTIDE SEQUENCE [LARGE SCALE GENOMIC DNA]</scope>
</reference>
<comment type="catalytic activity">
    <reaction evidence="1">
        <text>Release of an N-terminal aspartate or glutamate from a peptide, with a preference for aspartate.</text>
        <dbReference type="EC" id="3.4.11.21"/>
    </reaction>
</comment>
<protein>
    <recommendedName>
        <fullName evidence="2">aspartyl aminopeptidase</fullName>
        <ecNumber evidence="2">3.4.11.21</ecNumber>
    </recommendedName>
</protein>
<dbReference type="EC" id="3.4.11.21" evidence="2"/>
<keyword evidence="3" id="KW-0378">Hydrolase</keyword>
<dbReference type="Proteomes" id="UP000267096">
    <property type="component" value="Unassembled WGS sequence"/>
</dbReference>
<proteinExistence type="inferred from homology"/>
<keyword evidence="3" id="KW-0031">Aminopeptidase</keyword>
<gene>
    <name evidence="4" type="ORF">ASIM_LOCUS2465</name>
</gene>
<dbReference type="Pfam" id="PF02127">
    <property type="entry name" value="Peptidase_M18"/>
    <property type="match status" value="1"/>
</dbReference>
<dbReference type="AlphaFoldDB" id="A0A3P6PGP1"/>